<accession>A0ABQ1H5E1</accession>
<keyword evidence="3" id="KW-1185">Reference proteome</keyword>
<comment type="caution">
    <text evidence="2">The sequence shown here is derived from an EMBL/GenBank/DDBJ whole genome shotgun (WGS) entry which is preliminary data.</text>
</comment>
<evidence type="ECO:0000313" key="3">
    <source>
        <dbReference type="Proteomes" id="UP000618591"/>
    </source>
</evidence>
<feature type="region of interest" description="Disordered" evidence="1">
    <location>
        <begin position="70"/>
        <end position="91"/>
    </location>
</feature>
<feature type="compositionally biased region" description="Basic and acidic residues" evidence="1">
    <location>
        <begin position="77"/>
        <end position="91"/>
    </location>
</feature>
<dbReference type="EMBL" id="BMDW01000023">
    <property type="protein sequence ID" value="GGA58389.1"/>
    <property type="molecule type" value="Genomic_DNA"/>
</dbReference>
<dbReference type="Proteomes" id="UP000618591">
    <property type="component" value="Unassembled WGS sequence"/>
</dbReference>
<protein>
    <recommendedName>
        <fullName evidence="4">AbrB/MazE/SpoVT family DNA-binding domain-containing protein</fullName>
    </recommendedName>
</protein>
<proteinExistence type="predicted"/>
<gene>
    <name evidence="2" type="ORF">GCM10011395_30850</name>
</gene>
<evidence type="ECO:0008006" key="4">
    <source>
        <dbReference type="Google" id="ProtNLM"/>
    </source>
</evidence>
<organism evidence="2 3">
    <name type="scientific">Sphingomonas psychrolutea</name>
    <dbReference type="NCBI Taxonomy" id="1259676"/>
    <lineage>
        <taxon>Bacteria</taxon>
        <taxon>Pseudomonadati</taxon>
        <taxon>Pseudomonadota</taxon>
        <taxon>Alphaproteobacteria</taxon>
        <taxon>Sphingomonadales</taxon>
        <taxon>Sphingomonadaceae</taxon>
        <taxon>Sphingomonas</taxon>
    </lineage>
</organism>
<evidence type="ECO:0000256" key="1">
    <source>
        <dbReference type="SAM" id="MobiDB-lite"/>
    </source>
</evidence>
<evidence type="ECO:0000313" key="2">
    <source>
        <dbReference type="EMBL" id="GGA58389.1"/>
    </source>
</evidence>
<name>A0ABQ1H5E1_9SPHN</name>
<sequence length="91" mass="10080">MGVIESRTFKSRTFKSGDSVVVTLPEILGIAADVDVTIQHDGTTFTIMPAPDPDEEKRKVEAFVAEMRALGPPLPRQPREPIEFPDRPGLY</sequence>
<reference evidence="3" key="1">
    <citation type="journal article" date="2019" name="Int. J. Syst. Evol. Microbiol.">
        <title>The Global Catalogue of Microorganisms (GCM) 10K type strain sequencing project: providing services to taxonomists for standard genome sequencing and annotation.</title>
        <authorList>
            <consortium name="The Broad Institute Genomics Platform"/>
            <consortium name="The Broad Institute Genome Sequencing Center for Infectious Disease"/>
            <person name="Wu L."/>
            <person name="Ma J."/>
        </authorList>
    </citation>
    <scope>NUCLEOTIDE SEQUENCE [LARGE SCALE GENOMIC DNA]</scope>
    <source>
        <strain evidence="3">CGMCC 1.10106</strain>
    </source>
</reference>
<dbReference type="RefSeq" id="WP_188449062.1">
    <property type="nucleotide sequence ID" value="NZ_BMDW01000023.1"/>
</dbReference>